<dbReference type="Proteomes" id="UP001529235">
    <property type="component" value="Unassembled WGS sequence"/>
</dbReference>
<dbReference type="EMBL" id="JASNVW010000001">
    <property type="protein sequence ID" value="MDK6028129.1"/>
    <property type="molecule type" value="Genomic_DNA"/>
</dbReference>
<organism evidence="1 2">
    <name type="scientific">Ignisphaera cupida</name>
    <dbReference type="NCBI Taxonomy" id="3050454"/>
    <lineage>
        <taxon>Archaea</taxon>
        <taxon>Thermoproteota</taxon>
        <taxon>Thermoprotei</taxon>
        <taxon>Desulfurococcales</taxon>
        <taxon>Desulfurococcaceae</taxon>
        <taxon>Ignisphaera</taxon>
    </lineage>
</organism>
<evidence type="ECO:0000313" key="2">
    <source>
        <dbReference type="Proteomes" id="UP001529235"/>
    </source>
</evidence>
<proteinExistence type="predicted"/>
<evidence type="ECO:0008006" key="3">
    <source>
        <dbReference type="Google" id="ProtNLM"/>
    </source>
</evidence>
<protein>
    <recommendedName>
        <fullName evidence="3">THUMP domain-containing protein</fullName>
    </recommendedName>
</protein>
<dbReference type="AlphaFoldDB" id="A0ABD4Z5V0"/>
<comment type="caution">
    <text evidence="1">The sequence shown here is derived from an EMBL/GenBank/DDBJ whole genome shotgun (WGS) entry which is preliminary data.</text>
</comment>
<gene>
    <name evidence="1" type="ORF">QPL79_01960</name>
</gene>
<dbReference type="RefSeq" id="WP_285273103.1">
    <property type="nucleotide sequence ID" value="NZ_JASNVW010000001.1"/>
</dbReference>
<keyword evidence="2" id="KW-1185">Reference proteome</keyword>
<reference evidence="1 2" key="1">
    <citation type="submission" date="2023-05" db="EMBL/GenBank/DDBJ databases">
        <title>A new hyperthermophilic archaea 'Ignisphaera cupida' sp. nov. and description of the family 'Ignisphaeraceae' fam. nov.</title>
        <authorList>
            <person name="Podosokorskaya O.A."/>
            <person name="Elcheninov A.G."/>
            <person name="Klukina A."/>
            <person name="Merkel A.Y."/>
        </authorList>
    </citation>
    <scope>NUCLEOTIDE SEQUENCE [LARGE SCALE GENOMIC DNA]</scope>
    <source>
        <strain evidence="1 2">4213-co</strain>
    </source>
</reference>
<sequence>MIIKIERRNPGIVAHLLKKELRSTIDKHPWMRKSVRAVITSPDKFLVIVENKLDNVKTLELVLSIVERFFKDYEIKKVSEST</sequence>
<evidence type="ECO:0000313" key="1">
    <source>
        <dbReference type="EMBL" id="MDK6028129.1"/>
    </source>
</evidence>
<accession>A0ABD4Z5V0</accession>
<name>A0ABD4Z5V0_9CREN</name>